<organism evidence="3 4">
    <name type="scientific">Actinomycetospora endophytica</name>
    <dbReference type="NCBI Taxonomy" id="2291215"/>
    <lineage>
        <taxon>Bacteria</taxon>
        <taxon>Bacillati</taxon>
        <taxon>Actinomycetota</taxon>
        <taxon>Actinomycetes</taxon>
        <taxon>Pseudonocardiales</taxon>
        <taxon>Pseudonocardiaceae</taxon>
        <taxon>Actinomycetospora</taxon>
    </lineage>
</organism>
<evidence type="ECO:0000256" key="2">
    <source>
        <dbReference type="SAM" id="Phobius"/>
    </source>
</evidence>
<dbReference type="EMBL" id="JAJNDB010000005">
    <property type="protein sequence ID" value="MCD2196152.1"/>
    <property type="molecule type" value="Genomic_DNA"/>
</dbReference>
<evidence type="ECO:0000313" key="4">
    <source>
        <dbReference type="Proteomes" id="UP001199469"/>
    </source>
</evidence>
<keyword evidence="1" id="KW-0378">Hydrolase</keyword>
<proteinExistence type="predicted"/>
<feature type="transmembrane region" description="Helical" evidence="2">
    <location>
        <begin position="20"/>
        <end position="42"/>
    </location>
</feature>
<evidence type="ECO:0000313" key="3">
    <source>
        <dbReference type="EMBL" id="MCD2196152.1"/>
    </source>
</evidence>
<keyword evidence="2" id="KW-1133">Transmembrane helix</keyword>
<name>A0ABS8PD21_9PSEU</name>
<keyword evidence="4" id="KW-1185">Reference proteome</keyword>
<dbReference type="InterPro" id="IPR023365">
    <property type="entry name" value="Sortase_dom-sf"/>
</dbReference>
<keyword evidence="2" id="KW-0812">Transmembrane</keyword>
<evidence type="ECO:0000256" key="1">
    <source>
        <dbReference type="ARBA" id="ARBA00022801"/>
    </source>
</evidence>
<dbReference type="Pfam" id="PF04203">
    <property type="entry name" value="Sortase"/>
    <property type="match status" value="1"/>
</dbReference>
<keyword evidence="2" id="KW-0472">Membrane</keyword>
<comment type="caution">
    <text evidence="3">The sequence shown here is derived from an EMBL/GenBank/DDBJ whole genome shotgun (WGS) entry which is preliminary data.</text>
</comment>
<protein>
    <submittedName>
        <fullName evidence="3">Class E sortase</fullName>
    </submittedName>
</protein>
<gene>
    <name evidence="3" type="ORF">LQ327_22525</name>
</gene>
<dbReference type="RefSeq" id="WP_230738006.1">
    <property type="nucleotide sequence ID" value="NZ_JAJNDB010000005.1"/>
</dbReference>
<dbReference type="CDD" id="cd05830">
    <property type="entry name" value="Sortase_E"/>
    <property type="match status" value="1"/>
</dbReference>
<dbReference type="InterPro" id="IPR042003">
    <property type="entry name" value="Sortase_E"/>
</dbReference>
<dbReference type="Proteomes" id="UP001199469">
    <property type="component" value="Unassembled WGS sequence"/>
</dbReference>
<dbReference type="NCBIfam" id="NF033747">
    <property type="entry name" value="class_E_sortase"/>
    <property type="match status" value="1"/>
</dbReference>
<dbReference type="InterPro" id="IPR053465">
    <property type="entry name" value="Sortase_Class_E"/>
</dbReference>
<dbReference type="SUPFAM" id="SSF63817">
    <property type="entry name" value="Sortase"/>
    <property type="match status" value="1"/>
</dbReference>
<reference evidence="3 4" key="1">
    <citation type="submission" date="2021-11" db="EMBL/GenBank/DDBJ databases">
        <title>Draft genome sequence of Actinomycetospora sp. SF1 isolated from the rhizosphere soil.</title>
        <authorList>
            <person name="Duangmal K."/>
            <person name="Chantavorakit T."/>
        </authorList>
    </citation>
    <scope>NUCLEOTIDE SEQUENCE [LARGE SCALE GENOMIC DNA]</scope>
    <source>
        <strain evidence="3 4">TBRC 5722</strain>
    </source>
</reference>
<accession>A0ABS8PD21</accession>
<dbReference type="Gene3D" id="2.40.260.10">
    <property type="entry name" value="Sortase"/>
    <property type="match status" value="1"/>
</dbReference>
<sequence length="241" mass="26190">MTMQIDRPQPQRHRRRRPWLVVGVALLAVGLTVLAAIGWSVWRDDVTMQRAQQVAGAQLQQRWSVPDDGSALQYGDPVAKITIPRFGADWSYTVLEGTGQDILAEGPGHYPGTADPGQFGNFALAGHRVGHDGVFDDAAELQPCDPIIVETRTQVLTYRMLPSPGEASGTCSTPPTSVPGREIVTPDADRVLWPVPNTTATTKPDLALITLTTCHPRFSARQRLIIHGVLTNVRQKTASSS</sequence>
<dbReference type="InterPro" id="IPR005754">
    <property type="entry name" value="Sortase"/>
</dbReference>